<evidence type="ECO:0000313" key="4">
    <source>
        <dbReference type="EMBL" id="MBF6354374.1"/>
    </source>
</evidence>
<comment type="caution">
    <text evidence="4">The sequence shown here is derived from an EMBL/GenBank/DDBJ whole genome shotgun (WGS) entry which is preliminary data.</text>
</comment>
<dbReference type="InterPro" id="IPR009057">
    <property type="entry name" value="Homeodomain-like_sf"/>
</dbReference>
<evidence type="ECO:0000313" key="5">
    <source>
        <dbReference type="Proteomes" id="UP000707731"/>
    </source>
</evidence>
<dbReference type="PROSITE" id="PS50977">
    <property type="entry name" value="HTH_TETR_2"/>
    <property type="match status" value="1"/>
</dbReference>
<organism evidence="4 5">
    <name type="scientific">Nocardia higoensis</name>
    <dbReference type="NCBI Taxonomy" id="228599"/>
    <lineage>
        <taxon>Bacteria</taxon>
        <taxon>Bacillati</taxon>
        <taxon>Actinomycetota</taxon>
        <taxon>Actinomycetes</taxon>
        <taxon>Mycobacteriales</taxon>
        <taxon>Nocardiaceae</taxon>
        <taxon>Nocardia</taxon>
    </lineage>
</organism>
<gene>
    <name evidence="4" type="ORF">IU449_07440</name>
</gene>
<dbReference type="InterPro" id="IPR050109">
    <property type="entry name" value="HTH-type_TetR-like_transc_reg"/>
</dbReference>
<keyword evidence="5" id="KW-1185">Reference proteome</keyword>
<evidence type="ECO:0000259" key="3">
    <source>
        <dbReference type="PROSITE" id="PS50977"/>
    </source>
</evidence>
<dbReference type="SUPFAM" id="SSF46689">
    <property type="entry name" value="Homeodomain-like"/>
    <property type="match status" value="1"/>
</dbReference>
<feature type="domain" description="HTH tetR-type" evidence="3">
    <location>
        <begin position="1"/>
        <end position="61"/>
    </location>
</feature>
<proteinExistence type="predicted"/>
<dbReference type="InterPro" id="IPR001647">
    <property type="entry name" value="HTH_TetR"/>
</dbReference>
<sequence>MGNREDLLEGARKAILERGLAKVTARDIATAAGVSLAAIGYHFGSKDRLVTEALTEGVGSGIGDRMESAIRDAGDDRPLGETVGETWDGMVAILRGHREDMMLSMENLVRVARSEESGQYMADASEHALVDLAAALRETHPDLSAEQARALAKLLFTLFQGIATLWLAAPTAELLDGEELTLAVDALKNL</sequence>
<keyword evidence="1 2" id="KW-0238">DNA-binding</keyword>
<name>A0ABS0DBV2_9NOCA</name>
<evidence type="ECO:0000256" key="2">
    <source>
        <dbReference type="PROSITE-ProRule" id="PRU00335"/>
    </source>
</evidence>
<feature type="DNA-binding region" description="H-T-H motif" evidence="2">
    <location>
        <begin position="24"/>
        <end position="43"/>
    </location>
</feature>
<dbReference type="RefSeq" id="WP_195001147.1">
    <property type="nucleotide sequence ID" value="NZ_JADLQN010000001.1"/>
</dbReference>
<dbReference type="PANTHER" id="PTHR30055">
    <property type="entry name" value="HTH-TYPE TRANSCRIPTIONAL REGULATOR RUTR"/>
    <property type="match status" value="1"/>
</dbReference>
<dbReference type="Pfam" id="PF00440">
    <property type="entry name" value="TetR_N"/>
    <property type="match status" value="1"/>
</dbReference>
<dbReference type="PANTHER" id="PTHR30055:SF219">
    <property type="entry name" value="TRANSCRIPTIONAL REGULATORY PROTEIN"/>
    <property type="match status" value="1"/>
</dbReference>
<dbReference type="EMBL" id="JADLQN010000001">
    <property type="protein sequence ID" value="MBF6354374.1"/>
    <property type="molecule type" value="Genomic_DNA"/>
</dbReference>
<evidence type="ECO:0000256" key="1">
    <source>
        <dbReference type="ARBA" id="ARBA00023125"/>
    </source>
</evidence>
<accession>A0ABS0DBV2</accession>
<reference evidence="4 5" key="1">
    <citation type="submission" date="2020-10" db="EMBL/GenBank/DDBJ databases">
        <title>Identification of Nocardia species via Next-generation sequencing and recognition of intraspecies genetic diversity.</title>
        <authorList>
            <person name="Li P."/>
            <person name="Li P."/>
            <person name="Lu B."/>
        </authorList>
    </citation>
    <scope>NUCLEOTIDE SEQUENCE [LARGE SCALE GENOMIC DNA]</scope>
    <source>
        <strain evidence="4 5">BJ06-0143</strain>
    </source>
</reference>
<dbReference type="PRINTS" id="PR00455">
    <property type="entry name" value="HTHTETR"/>
</dbReference>
<dbReference type="Gene3D" id="1.10.357.10">
    <property type="entry name" value="Tetracycline Repressor, domain 2"/>
    <property type="match status" value="1"/>
</dbReference>
<dbReference type="Proteomes" id="UP000707731">
    <property type="component" value="Unassembled WGS sequence"/>
</dbReference>
<protein>
    <submittedName>
        <fullName evidence="4">TetR/AcrR family transcriptional regulator</fullName>
    </submittedName>
</protein>